<dbReference type="GeneID" id="27358875"/>
<accession>A0A0D2AMP0</accession>
<evidence type="ECO:0000313" key="1">
    <source>
        <dbReference type="EMBL" id="KIW41226.1"/>
    </source>
</evidence>
<name>A0A0D2AMP0_9EURO</name>
<dbReference type="InterPro" id="IPR053137">
    <property type="entry name" value="NLR-like"/>
</dbReference>
<organism evidence="1 2">
    <name type="scientific">Exophiala oligosperma</name>
    <dbReference type="NCBI Taxonomy" id="215243"/>
    <lineage>
        <taxon>Eukaryota</taxon>
        <taxon>Fungi</taxon>
        <taxon>Dikarya</taxon>
        <taxon>Ascomycota</taxon>
        <taxon>Pezizomycotina</taxon>
        <taxon>Eurotiomycetes</taxon>
        <taxon>Chaetothyriomycetidae</taxon>
        <taxon>Chaetothyriales</taxon>
        <taxon>Herpotrichiellaceae</taxon>
        <taxon>Exophiala</taxon>
    </lineage>
</organism>
<dbReference type="SUPFAM" id="SSF53167">
    <property type="entry name" value="Purine and uridine phosphorylases"/>
    <property type="match status" value="1"/>
</dbReference>
<dbReference type="InterPro" id="IPR035994">
    <property type="entry name" value="Nucleoside_phosphorylase_sf"/>
</dbReference>
<reference evidence="1 2" key="1">
    <citation type="submission" date="2015-01" db="EMBL/GenBank/DDBJ databases">
        <title>The Genome Sequence of Exophiala oligosperma CBS72588.</title>
        <authorList>
            <consortium name="The Broad Institute Genomics Platform"/>
            <person name="Cuomo C."/>
            <person name="de Hoog S."/>
            <person name="Gorbushina A."/>
            <person name="Stielow B."/>
            <person name="Teixiera M."/>
            <person name="Abouelleil A."/>
            <person name="Chapman S.B."/>
            <person name="Priest M."/>
            <person name="Young S.K."/>
            <person name="Wortman J."/>
            <person name="Nusbaum C."/>
            <person name="Birren B."/>
        </authorList>
    </citation>
    <scope>NUCLEOTIDE SEQUENCE [LARGE SCALE GENOMIC DNA]</scope>
    <source>
        <strain evidence="1 2">CBS 72588</strain>
    </source>
</reference>
<dbReference type="EMBL" id="KN847337">
    <property type="protein sequence ID" value="KIW41226.1"/>
    <property type="molecule type" value="Genomic_DNA"/>
</dbReference>
<dbReference type="RefSeq" id="XP_016261442.1">
    <property type="nucleotide sequence ID" value="XM_016407962.1"/>
</dbReference>
<evidence type="ECO:0000313" key="2">
    <source>
        <dbReference type="Proteomes" id="UP000053342"/>
    </source>
</evidence>
<gene>
    <name evidence="1" type="ORF">PV06_06801</name>
</gene>
<dbReference type="STRING" id="215243.A0A0D2AMP0"/>
<dbReference type="Proteomes" id="UP000053342">
    <property type="component" value="Unassembled WGS sequence"/>
</dbReference>
<dbReference type="OrthoDB" id="5421817at2759"/>
<dbReference type="AlphaFoldDB" id="A0A0D2AMP0"/>
<dbReference type="GO" id="GO:0009116">
    <property type="term" value="P:nucleoside metabolic process"/>
    <property type="evidence" value="ECO:0007669"/>
    <property type="project" value="InterPro"/>
</dbReference>
<dbReference type="VEuPathDB" id="FungiDB:PV06_06801"/>
<dbReference type="HOGENOM" id="CLU_754463_0_0_1"/>
<keyword evidence="2" id="KW-1185">Reference proteome</keyword>
<protein>
    <recommendedName>
        <fullName evidence="3">MalT-like TPR region domain-containing protein</fullName>
    </recommendedName>
</protein>
<dbReference type="PANTHER" id="PTHR46082:SF11">
    <property type="entry name" value="AAA+ ATPASE DOMAIN-CONTAINING PROTEIN-RELATED"/>
    <property type="match status" value="1"/>
</dbReference>
<dbReference type="Gene3D" id="1.25.40.10">
    <property type="entry name" value="Tetratricopeptide repeat domain"/>
    <property type="match status" value="1"/>
</dbReference>
<dbReference type="Gene3D" id="3.40.50.1580">
    <property type="entry name" value="Nucleoside phosphorylase domain"/>
    <property type="match status" value="1"/>
</dbReference>
<evidence type="ECO:0008006" key="3">
    <source>
        <dbReference type="Google" id="ProtNLM"/>
    </source>
</evidence>
<dbReference type="GO" id="GO:0003824">
    <property type="term" value="F:catalytic activity"/>
    <property type="evidence" value="ECO:0007669"/>
    <property type="project" value="InterPro"/>
</dbReference>
<dbReference type="InterPro" id="IPR011990">
    <property type="entry name" value="TPR-like_helical_dom_sf"/>
</dbReference>
<sequence length="367" mass="40350">MNQMINDGNLRYRLASANNILCFELDAAGLPSYVPCLIIRGICDYADSHSSDTWQGVAAAAAAAYTTELLSVIKPISTPAVSLVTLASSNVSGKLHPNDEDFESLAVPLVKKLSCYPIAIVHAAGYMKSLGQNLHDYLAIFHEQSRLEENSLNALLDSMLENLRNHQPEAADFLFTLTSFNVEEIPQRLLQPSREEGDNPPIEVQRLVEIGLLSYSPDKESFFLHNAVGLAIRERLENTHQEAYFASKALELMADRVETCEALIPVALSTLRQKLRPSSWEAQALLLFKVGVFQHNKGEPDQAFGMLSEACKFLKVNHCPDDQPSAAMAREASASVLLARGGYMEATQIIQATLEQKLKKLGDGHPS</sequence>
<dbReference type="PANTHER" id="PTHR46082">
    <property type="entry name" value="ATP/GTP-BINDING PROTEIN-RELATED"/>
    <property type="match status" value="1"/>
</dbReference>
<proteinExistence type="predicted"/>